<comment type="caution">
    <text evidence="16">The sequence shown here is derived from an EMBL/GenBank/DDBJ whole genome shotgun (WGS) entry which is preliminary data.</text>
</comment>
<protein>
    <recommendedName>
        <fullName evidence="4">ADP-dependent NAD(P)H-hydrate dehydratase</fullName>
        <ecNumber evidence="4">4.2.1.136</ecNumber>
    </recommendedName>
    <alternativeName>
        <fullName evidence="11">Nicotinamide nucleotide repair protein</fullName>
    </alternativeName>
</protein>
<dbReference type="Pfam" id="PF01256">
    <property type="entry name" value="Carb_kinase"/>
    <property type="match status" value="1"/>
</dbReference>
<reference evidence="16" key="1">
    <citation type="journal article" date="2014" name="Front. Microbiol.">
        <title>High frequency of phylogenetically diverse reductive dehalogenase-homologous genes in deep subseafloor sedimentary metagenomes.</title>
        <authorList>
            <person name="Kawai M."/>
            <person name="Futagami T."/>
            <person name="Toyoda A."/>
            <person name="Takaki Y."/>
            <person name="Nishi S."/>
            <person name="Hori S."/>
            <person name="Arai W."/>
            <person name="Tsubouchi T."/>
            <person name="Morono Y."/>
            <person name="Uchiyama I."/>
            <person name="Ito T."/>
            <person name="Fujiyama A."/>
            <person name="Inagaki F."/>
            <person name="Takami H."/>
        </authorList>
    </citation>
    <scope>NUCLEOTIDE SEQUENCE</scope>
    <source>
        <strain evidence="16">Expedition CK06-06</strain>
    </source>
</reference>
<dbReference type="PROSITE" id="PS51383">
    <property type="entry name" value="YJEF_C_3"/>
    <property type="match status" value="1"/>
</dbReference>
<evidence type="ECO:0000256" key="11">
    <source>
        <dbReference type="ARBA" id="ARBA00032624"/>
    </source>
</evidence>
<comment type="cofactor">
    <cofactor evidence="1">
        <name>K(+)</name>
        <dbReference type="ChEBI" id="CHEBI:29103"/>
    </cofactor>
</comment>
<evidence type="ECO:0000259" key="15">
    <source>
        <dbReference type="PROSITE" id="PS51385"/>
    </source>
</evidence>
<comment type="similarity">
    <text evidence="3">In the C-terminal section; belongs to the NnrD/CARKD family.</text>
</comment>
<accession>X1AC33</accession>
<evidence type="ECO:0000313" key="16">
    <source>
        <dbReference type="EMBL" id="GAG79955.1"/>
    </source>
</evidence>
<evidence type="ECO:0000256" key="7">
    <source>
        <dbReference type="ARBA" id="ARBA00022857"/>
    </source>
</evidence>
<dbReference type="SUPFAM" id="SSF64153">
    <property type="entry name" value="YjeF N-terminal domain-like"/>
    <property type="match status" value="1"/>
</dbReference>
<sequence length="274" mass="30122">FTIIVDGLLGTGIKGNIREPISTAIDFINNMKKIKKIPIISIDVPSGLDPNTGIVAHKAIKSDLVITFHRNKKGLASNSEYVKDICVKSIGIPWEASLFVGSGDLIPTLKVRKIDNYKGEFGKILVIGGSKNYSGAPAYSALTGIHFGCDLVITYVPQVVGDVIRSYSPNMIVRTSPGDWLNLEALEEIKYLAKWSNSILIGPGLGEEKETEDLLIELLKYLNKNNKAYVLDADALKLVKNHLDLIQSQKVILTPHKTELKVMTNVKLPPYNNI</sequence>
<evidence type="ECO:0000256" key="3">
    <source>
        <dbReference type="ARBA" id="ARBA00009524"/>
    </source>
</evidence>
<dbReference type="InterPro" id="IPR036652">
    <property type="entry name" value="YjeF_N_dom_sf"/>
</dbReference>
<dbReference type="PANTHER" id="PTHR12592:SF0">
    <property type="entry name" value="ATP-DEPENDENT (S)-NAD(P)H-HYDRATE DEHYDRATASE"/>
    <property type="match status" value="1"/>
</dbReference>
<feature type="domain" description="YjeF C-terminal" evidence="14">
    <location>
        <begin position="101"/>
        <end position="274"/>
    </location>
</feature>
<dbReference type="Gene3D" id="3.40.50.10260">
    <property type="entry name" value="YjeF N-terminal domain"/>
    <property type="match status" value="1"/>
</dbReference>
<dbReference type="CDD" id="cd01171">
    <property type="entry name" value="YXKO-related"/>
    <property type="match status" value="1"/>
</dbReference>
<feature type="domain" description="YjeF N-terminal" evidence="15">
    <location>
        <begin position="1"/>
        <end position="98"/>
    </location>
</feature>
<dbReference type="GO" id="GO:0110051">
    <property type="term" value="P:metabolite repair"/>
    <property type="evidence" value="ECO:0007669"/>
    <property type="project" value="TreeGrafter"/>
</dbReference>
<name>X1AC33_9ZZZZ</name>
<evidence type="ECO:0000256" key="12">
    <source>
        <dbReference type="ARBA" id="ARBA00048238"/>
    </source>
</evidence>
<evidence type="ECO:0000256" key="2">
    <source>
        <dbReference type="ARBA" id="ARBA00006001"/>
    </source>
</evidence>
<dbReference type="GO" id="GO:0005524">
    <property type="term" value="F:ATP binding"/>
    <property type="evidence" value="ECO:0007669"/>
    <property type="project" value="UniProtKB-KW"/>
</dbReference>
<keyword evidence="7" id="KW-0521">NADP</keyword>
<evidence type="ECO:0000256" key="10">
    <source>
        <dbReference type="ARBA" id="ARBA00025153"/>
    </source>
</evidence>
<dbReference type="NCBIfam" id="TIGR00197">
    <property type="entry name" value="yjeF_nterm"/>
    <property type="match status" value="1"/>
</dbReference>
<keyword evidence="9" id="KW-0456">Lyase</keyword>
<dbReference type="InterPro" id="IPR000631">
    <property type="entry name" value="CARKD"/>
</dbReference>
<proteinExistence type="inferred from homology"/>
<dbReference type="InterPro" id="IPR004443">
    <property type="entry name" value="YjeF_N_dom"/>
</dbReference>
<gene>
    <name evidence="16" type="ORF">S01H4_25833</name>
</gene>
<evidence type="ECO:0000256" key="1">
    <source>
        <dbReference type="ARBA" id="ARBA00001958"/>
    </source>
</evidence>
<keyword evidence="8" id="KW-0520">NAD</keyword>
<dbReference type="PANTHER" id="PTHR12592">
    <property type="entry name" value="ATP-DEPENDENT (S)-NAD(P)H-HYDRATE DEHYDRATASE FAMILY MEMBER"/>
    <property type="match status" value="1"/>
</dbReference>
<dbReference type="Gene3D" id="3.40.1190.20">
    <property type="match status" value="1"/>
</dbReference>
<evidence type="ECO:0000256" key="8">
    <source>
        <dbReference type="ARBA" id="ARBA00023027"/>
    </source>
</evidence>
<dbReference type="PROSITE" id="PS51385">
    <property type="entry name" value="YJEF_N"/>
    <property type="match status" value="1"/>
</dbReference>
<comment type="catalytic activity">
    <reaction evidence="13">
        <text>(6S)-NADPHX + ADP = AMP + phosphate + NADPH + H(+)</text>
        <dbReference type="Rhea" id="RHEA:32235"/>
        <dbReference type="ChEBI" id="CHEBI:15378"/>
        <dbReference type="ChEBI" id="CHEBI:43474"/>
        <dbReference type="ChEBI" id="CHEBI:57783"/>
        <dbReference type="ChEBI" id="CHEBI:64076"/>
        <dbReference type="ChEBI" id="CHEBI:456215"/>
        <dbReference type="ChEBI" id="CHEBI:456216"/>
        <dbReference type="EC" id="4.2.1.136"/>
    </reaction>
</comment>
<dbReference type="EMBL" id="BART01012355">
    <property type="protein sequence ID" value="GAG79955.1"/>
    <property type="molecule type" value="Genomic_DNA"/>
</dbReference>
<dbReference type="InterPro" id="IPR017953">
    <property type="entry name" value="Carbohydrate_kinase_pred_CS"/>
</dbReference>
<comment type="catalytic activity">
    <reaction evidence="12">
        <text>(6S)-NADHX + ADP = AMP + phosphate + NADH + H(+)</text>
        <dbReference type="Rhea" id="RHEA:32223"/>
        <dbReference type="ChEBI" id="CHEBI:15378"/>
        <dbReference type="ChEBI" id="CHEBI:43474"/>
        <dbReference type="ChEBI" id="CHEBI:57945"/>
        <dbReference type="ChEBI" id="CHEBI:64074"/>
        <dbReference type="ChEBI" id="CHEBI:456215"/>
        <dbReference type="ChEBI" id="CHEBI:456216"/>
        <dbReference type="EC" id="4.2.1.136"/>
    </reaction>
</comment>
<dbReference type="EC" id="4.2.1.136" evidence="4"/>
<evidence type="ECO:0000256" key="9">
    <source>
        <dbReference type="ARBA" id="ARBA00023239"/>
    </source>
</evidence>
<feature type="non-terminal residue" evidence="16">
    <location>
        <position position="274"/>
    </location>
</feature>
<comment type="function">
    <text evidence="10">Bifunctional enzyme that catalyzes the epimerization of the S- and R-forms of NAD(P)HX and the dehydration of the S-form of NAD(P)HX at the expense of ADP, which is converted to AMP. This allows the repair of both epimers of NAD(P)HX, a damaged form of NAD(P)H that is a result of enzymatic or heat-dependent hydration.</text>
</comment>
<dbReference type="Pfam" id="PF03853">
    <property type="entry name" value="YjeF_N"/>
    <property type="match status" value="1"/>
</dbReference>
<evidence type="ECO:0000256" key="13">
    <source>
        <dbReference type="ARBA" id="ARBA00049209"/>
    </source>
</evidence>
<dbReference type="InterPro" id="IPR029056">
    <property type="entry name" value="Ribokinase-like"/>
</dbReference>
<comment type="similarity">
    <text evidence="2">In the N-terminal section; belongs to the NnrE/AIBP family.</text>
</comment>
<keyword evidence="5" id="KW-0547">Nucleotide-binding</keyword>
<feature type="non-terminal residue" evidence="16">
    <location>
        <position position="1"/>
    </location>
</feature>
<dbReference type="GO" id="GO:0052855">
    <property type="term" value="F:ADP-dependent NAD(P)H-hydrate dehydratase activity"/>
    <property type="evidence" value="ECO:0007669"/>
    <property type="project" value="UniProtKB-EC"/>
</dbReference>
<evidence type="ECO:0000256" key="5">
    <source>
        <dbReference type="ARBA" id="ARBA00022741"/>
    </source>
</evidence>
<dbReference type="AlphaFoldDB" id="X1AC33"/>
<dbReference type="PROSITE" id="PS01049">
    <property type="entry name" value="YJEF_C_1"/>
    <property type="match status" value="1"/>
</dbReference>
<evidence type="ECO:0000256" key="4">
    <source>
        <dbReference type="ARBA" id="ARBA00013129"/>
    </source>
</evidence>
<organism evidence="16">
    <name type="scientific">marine sediment metagenome</name>
    <dbReference type="NCBI Taxonomy" id="412755"/>
    <lineage>
        <taxon>unclassified sequences</taxon>
        <taxon>metagenomes</taxon>
        <taxon>ecological metagenomes</taxon>
    </lineage>
</organism>
<evidence type="ECO:0000256" key="6">
    <source>
        <dbReference type="ARBA" id="ARBA00022840"/>
    </source>
</evidence>
<dbReference type="SUPFAM" id="SSF53613">
    <property type="entry name" value="Ribokinase-like"/>
    <property type="match status" value="1"/>
</dbReference>
<evidence type="ECO:0000259" key="14">
    <source>
        <dbReference type="PROSITE" id="PS51383"/>
    </source>
</evidence>
<keyword evidence="6" id="KW-0067">ATP-binding</keyword>